<dbReference type="Pfam" id="PF13585">
    <property type="entry name" value="CHU_C"/>
    <property type="match status" value="1"/>
</dbReference>
<reference evidence="7 8" key="1">
    <citation type="submission" date="2020-12" db="EMBL/GenBank/DDBJ databases">
        <title>Olleya sediminilitoris sp. nov., isolated from a tidal flat.</title>
        <authorList>
            <person name="Park S."/>
            <person name="Yoon J.-H."/>
        </authorList>
    </citation>
    <scope>NUCLEOTIDE SEQUENCE [LARGE SCALE GENOMIC DNA]</scope>
    <source>
        <strain evidence="7 8">YSTF-M6</strain>
    </source>
</reference>
<feature type="domain" description="EF-hand" evidence="6">
    <location>
        <begin position="200"/>
        <end position="235"/>
    </location>
</feature>
<gene>
    <name evidence="7" type="ORF">JAO71_07190</name>
</gene>
<sequence>TEVTNGTDPNDACDYNVADITEVITSTNDCDNDGLTDADEVNGPDGDPTTDDGTDPTDPDTDGDGVLDGTEVTNGTDPNDACDYNVADITEVITSTNDCDNDGLTDADEVNGPDGDPTTDDGTDPTDPDTDGDGVLDGTEVLDDNTDPNDPCDYNVDSITEILDNEFLNADCDGDGVSNGQEIIDGSDPVDPCDYFATIQDLTIVTEAWEALDCDGDGVINGTELVDGTDPQDPCDFLITSTTVSQSEDWFLGDCDSDNVPNGEEFPLGDTDGDGTPNWLDTDDDNDGVDTINEDYADVDDSDGDINPDGDNDPTNDDSDGDGVPDYLDTDDDNDGILTEDEYPDPNLDGIGFGGDAVDSDGDGLPDYLDVNNATPSEDELEIFNAVTPNGDGDNDVFVIRNIELYPENTVRIYNRWGVIVYETTGYAQNGNFFKGESNGRVNVKVEKQLPVGTYFYIVEYENGSETKSRAGYLYIQR</sequence>
<keyword evidence="3" id="KW-0732">Signal</keyword>
<keyword evidence="4" id="KW-0106">Calcium</keyword>
<dbReference type="InterPro" id="IPR059100">
    <property type="entry name" value="TSP3_bac"/>
</dbReference>
<evidence type="ECO:0000313" key="8">
    <source>
        <dbReference type="Proteomes" id="UP000605013"/>
    </source>
</evidence>
<feature type="region of interest" description="Disordered" evidence="5">
    <location>
        <begin position="96"/>
        <end position="152"/>
    </location>
</feature>
<evidence type="ECO:0000256" key="2">
    <source>
        <dbReference type="ARBA" id="ARBA00022525"/>
    </source>
</evidence>
<dbReference type="InterPro" id="IPR018247">
    <property type="entry name" value="EF_Hand_1_Ca_BS"/>
</dbReference>
<dbReference type="RefSeq" id="WP_202999871.1">
    <property type="nucleotide sequence ID" value="NZ_JAEMEF010000005.1"/>
</dbReference>
<proteinExistence type="predicted"/>
<evidence type="ECO:0000256" key="5">
    <source>
        <dbReference type="SAM" id="MobiDB-lite"/>
    </source>
</evidence>
<keyword evidence="8" id="KW-1185">Reference proteome</keyword>
<evidence type="ECO:0000259" key="6">
    <source>
        <dbReference type="PROSITE" id="PS50222"/>
    </source>
</evidence>
<keyword evidence="2" id="KW-0964">Secreted</keyword>
<feature type="non-terminal residue" evidence="7">
    <location>
        <position position="1"/>
    </location>
</feature>
<comment type="caution">
    <text evidence="7">The sequence shown here is derived from an EMBL/GenBank/DDBJ whole genome shotgun (WGS) entry which is preliminary data.</text>
</comment>
<accession>A0ABS1WKD3</accession>
<feature type="compositionally biased region" description="Acidic residues" evidence="5">
    <location>
        <begin position="30"/>
        <end position="65"/>
    </location>
</feature>
<protein>
    <submittedName>
        <fullName evidence="7">Gliding motility-associated C-terminal domain-containing protein</fullName>
    </submittedName>
</protein>
<evidence type="ECO:0000313" key="7">
    <source>
        <dbReference type="EMBL" id="MBL7559584.1"/>
    </source>
</evidence>
<evidence type="ECO:0000256" key="3">
    <source>
        <dbReference type="ARBA" id="ARBA00022729"/>
    </source>
</evidence>
<dbReference type="Proteomes" id="UP000605013">
    <property type="component" value="Unassembled WGS sequence"/>
</dbReference>
<organism evidence="7 8">
    <name type="scientific">Olleya sediminilitoris</name>
    <dbReference type="NCBI Taxonomy" id="2795739"/>
    <lineage>
        <taxon>Bacteria</taxon>
        <taxon>Pseudomonadati</taxon>
        <taxon>Bacteroidota</taxon>
        <taxon>Flavobacteriia</taxon>
        <taxon>Flavobacteriales</taxon>
        <taxon>Flavobacteriaceae</taxon>
    </lineage>
</organism>
<comment type="subcellular location">
    <subcellularLocation>
        <location evidence="1">Secreted</location>
    </subcellularLocation>
</comment>
<dbReference type="PROSITE" id="PS50222">
    <property type="entry name" value="EF_HAND_2"/>
    <property type="match status" value="1"/>
</dbReference>
<dbReference type="NCBIfam" id="TIGR04131">
    <property type="entry name" value="Bac_Flav_CTERM"/>
    <property type="match status" value="1"/>
</dbReference>
<evidence type="ECO:0000256" key="1">
    <source>
        <dbReference type="ARBA" id="ARBA00004613"/>
    </source>
</evidence>
<feature type="compositionally biased region" description="Acidic residues" evidence="5">
    <location>
        <begin position="281"/>
        <end position="344"/>
    </location>
</feature>
<feature type="region of interest" description="Disordered" evidence="5">
    <location>
        <begin position="26"/>
        <end position="84"/>
    </location>
</feature>
<dbReference type="Pfam" id="PF18884">
    <property type="entry name" value="TSP3_bac"/>
    <property type="match status" value="7"/>
</dbReference>
<feature type="compositionally biased region" description="Acidic residues" evidence="5">
    <location>
        <begin position="99"/>
        <end position="147"/>
    </location>
</feature>
<evidence type="ECO:0000256" key="4">
    <source>
        <dbReference type="ARBA" id="ARBA00022837"/>
    </source>
</evidence>
<feature type="region of interest" description="Disordered" evidence="5">
    <location>
        <begin position="254"/>
        <end position="363"/>
    </location>
</feature>
<dbReference type="InterPro" id="IPR026341">
    <property type="entry name" value="T9SS_type_B"/>
</dbReference>
<dbReference type="PROSITE" id="PS00018">
    <property type="entry name" value="EF_HAND_1"/>
    <property type="match status" value="3"/>
</dbReference>
<dbReference type="EMBL" id="JAEMEF010000005">
    <property type="protein sequence ID" value="MBL7559584.1"/>
    <property type="molecule type" value="Genomic_DNA"/>
</dbReference>
<dbReference type="InterPro" id="IPR002048">
    <property type="entry name" value="EF_hand_dom"/>
</dbReference>
<name>A0ABS1WKD3_9FLAO</name>